<dbReference type="InterPro" id="IPR012341">
    <property type="entry name" value="6hp_glycosidase-like_sf"/>
</dbReference>
<protein>
    <submittedName>
        <fullName evidence="3">Glycoside hydrolase family 88 protein</fullName>
    </submittedName>
</protein>
<organism evidence="3 4">
    <name type="scientific">Sphingobacterium alkalisoli</name>
    <dbReference type="NCBI Taxonomy" id="1874115"/>
    <lineage>
        <taxon>Bacteria</taxon>
        <taxon>Pseudomonadati</taxon>
        <taxon>Bacteroidota</taxon>
        <taxon>Sphingobacteriia</taxon>
        <taxon>Sphingobacteriales</taxon>
        <taxon>Sphingobacteriaceae</taxon>
        <taxon>Sphingobacterium</taxon>
    </lineage>
</organism>
<dbReference type="GO" id="GO:0016787">
    <property type="term" value="F:hydrolase activity"/>
    <property type="evidence" value="ECO:0007669"/>
    <property type="project" value="UniProtKB-KW"/>
</dbReference>
<dbReference type="InterPro" id="IPR008928">
    <property type="entry name" value="6-hairpin_glycosidase_sf"/>
</dbReference>
<feature type="chain" id="PRO_5020719496" evidence="2">
    <location>
        <begin position="22"/>
        <end position="388"/>
    </location>
</feature>
<evidence type="ECO:0000313" key="3">
    <source>
        <dbReference type="EMBL" id="TJY63627.1"/>
    </source>
</evidence>
<evidence type="ECO:0000256" key="1">
    <source>
        <dbReference type="ARBA" id="ARBA00022801"/>
    </source>
</evidence>
<keyword evidence="1 3" id="KW-0378">Hydrolase</keyword>
<dbReference type="InterPro" id="IPR052043">
    <property type="entry name" value="PolySaccharide_Degr_Enz"/>
</dbReference>
<dbReference type="PANTHER" id="PTHR33886:SF8">
    <property type="entry name" value="UNSATURATED RHAMNOGALACTURONAN HYDROLASE (EUROFUNG)"/>
    <property type="match status" value="1"/>
</dbReference>
<dbReference type="AlphaFoldDB" id="A0A4U0GWY5"/>
<sequence>MHMKKLLILICISFLSFGAFAQKNYVRMVDSEMKRNPEAWMLDFSKAPKWNYCHGLVSQSILQTYDKTGERKYYAYIYDYVDTMINESGDILGYKPQEYNIDRVNTGKILFPILAKTGEKRFKIALDHQREQMRTHPRTKEGSFWHKKVYPHQVWLDGLYMAGPFLAQYAEKNNETDLFDDVALQIVDVRKNLYDPKTGLYYHGWDESKSQRWADPKTGLSPNFWSRSIGWYMMSIVDVLDFLPERHPDRPEILKILQELASSLEKFRDPHTGMWYQVTNMQDREGNYQESTGSIMFIYAWIKGAQKGYLDQSFLRKGEEAYEQFIQHFTKTEKDGTWSITSCCSVAGLGGDKNYRDGSFAYYISELVRDNDPKAVGPFIMTSILLDR</sequence>
<dbReference type="Pfam" id="PF07470">
    <property type="entry name" value="Glyco_hydro_88"/>
    <property type="match status" value="1"/>
</dbReference>
<dbReference type="SUPFAM" id="SSF48208">
    <property type="entry name" value="Six-hairpin glycosidases"/>
    <property type="match status" value="1"/>
</dbReference>
<evidence type="ECO:0000313" key="4">
    <source>
        <dbReference type="Proteomes" id="UP000309872"/>
    </source>
</evidence>
<keyword evidence="4" id="KW-1185">Reference proteome</keyword>
<dbReference type="EMBL" id="SUKA01000006">
    <property type="protein sequence ID" value="TJY63627.1"/>
    <property type="molecule type" value="Genomic_DNA"/>
</dbReference>
<evidence type="ECO:0000256" key="2">
    <source>
        <dbReference type="SAM" id="SignalP"/>
    </source>
</evidence>
<comment type="caution">
    <text evidence="3">The sequence shown here is derived from an EMBL/GenBank/DDBJ whole genome shotgun (WGS) entry which is preliminary data.</text>
</comment>
<dbReference type="GO" id="GO:0005975">
    <property type="term" value="P:carbohydrate metabolic process"/>
    <property type="evidence" value="ECO:0007669"/>
    <property type="project" value="InterPro"/>
</dbReference>
<dbReference type="InterPro" id="IPR010905">
    <property type="entry name" value="Glyco_hydro_88"/>
</dbReference>
<dbReference type="Gene3D" id="1.50.10.10">
    <property type="match status" value="1"/>
</dbReference>
<gene>
    <name evidence="3" type="ORF">FAZ19_18830</name>
</gene>
<dbReference type="Proteomes" id="UP000309872">
    <property type="component" value="Unassembled WGS sequence"/>
</dbReference>
<proteinExistence type="predicted"/>
<dbReference type="OrthoDB" id="6381507at2"/>
<accession>A0A4U0GWY5</accession>
<dbReference type="PANTHER" id="PTHR33886">
    <property type="entry name" value="UNSATURATED RHAMNOGALACTURONAN HYDROLASE (EUROFUNG)"/>
    <property type="match status" value="1"/>
</dbReference>
<feature type="signal peptide" evidence="2">
    <location>
        <begin position="1"/>
        <end position="21"/>
    </location>
</feature>
<name>A0A4U0GWY5_9SPHI</name>
<keyword evidence="2" id="KW-0732">Signal</keyword>
<reference evidence="3 4" key="1">
    <citation type="submission" date="2019-04" db="EMBL/GenBank/DDBJ databases">
        <title>Sphingobacterium olei sp. nov., isolated from oil-contaminated soil.</title>
        <authorList>
            <person name="Liu B."/>
        </authorList>
    </citation>
    <scope>NUCLEOTIDE SEQUENCE [LARGE SCALE GENOMIC DNA]</scope>
    <source>
        <strain evidence="3 4">Y3L14</strain>
    </source>
</reference>